<dbReference type="AlphaFoldDB" id="A0A7X8XWH1"/>
<name>A0A7X8XWH1_9BACT</name>
<dbReference type="InterPro" id="IPR036866">
    <property type="entry name" value="RibonucZ/Hydroxyglut_hydro"/>
</dbReference>
<keyword evidence="3" id="KW-1185">Reference proteome</keyword>
<organism evidence="2 3">
    <name type="scientific">Flammeovirga agarivorans</name>
    <dbReference type="NCBI Taxonomy" id="2726742"/>
    <lineage>
        <taxon>Bacteria</taxon>
        <taxon>Pseudomonadati</taxon>
        <taxon>Bacteroidota</taxon>
        <taxon>Cytophagia</taxon>
        <taxon>Cytophagales</taxon>
        <taxon>Flammeovirgaceae</taxon>
        <taxon>Flammeovirga</taxon>
    </lineage>
</organism>
<evidence type="ECO:0000313" key="2">
    <source>
        <dbReference type="EMBL" id="NLR92251.1"/>
    </source>
</evidence>
<dbReference type="SMART" id="SM00849">
    <property type="entry name" value="Lactamase_B"/>
    <property type="match status" value="1"/>
</dbReference>
<accession>A0A7X8XWH1</accession>
<dbReference type="Proteomes" id="UP000585050">
    <property type="component" value="Unassembled WGS sequence"/>
</dbReference>
<dbReference type="Gene3D" id="3.60.15.10">
    <property type="entry name" value="Ribonuclease Z/Hydroxyacylglutathione hydrolase-like"/>
    <property type="match status" value="1"/>
</dbReference>
<proteinExistence type="predicted"/>
<keyword evidence="2" id="KW-0378">Hydrolase</keyword>
<comment type="caution">
    <text evidence="2">The sequence shown here is derived from an EMBL/GenBank/DDBJ whole genome shotgun (WGS) entry which is preliminary data.</text>
</comment>
<dbReference type="EMBL" id="JABAIL010000004">
    <property type="protein sequence ID" value="NLR92251.1"/>
    <property type="molecule type" value="Genomic_DNA"/>
</dbReference>
<evidence type="ECO:0000259" key="1">
    <source>
        <dbReference type="SMART" id="SM00849"/>
    </source>
</evidence>
<dbReference type="Pfam" id="PF00753">
    <property type="entry name" value="Lactamase_B"/>
    <property type="match status" value="1"/>
</dbReference>
<dbReference type="RefSeq" id="WP_168882969.1">
    <property type="nucleotide sequence ID" value="NZ_JABAIL010000004.1"/>
</dbReference>
<dbReference type="GO" id="GO:0016787">
    <property type="term" value="F:hydrolase activity"/>
    <property type="evidence" value="ECO:0007669"/>
    <property type="project" value="UniProtKB-KW"/>
</dbReference>
<sequence>MNEIKPIDLNFLGNEEAIASYVIQTSEGPALIETGPYSTFPVLEKALNKIDIKVTDIKHVFITHIHLDHAGAAWKFAEHGANIYLHPFGVRHMANPAKLMASAKMIYKDDMDRLWGEMNEIPEKQLISPEHGEKIVIGNTDFTAWYTPGHANHHIAWQVGDGLFTGDVAGVKIGNGPVVAPCPPPDINLEKWQTSIDLIREISPSKLYLTHFGVVTDVSNHLIALEEDLYKVAEIVNEYRKLNYSQQKMEELFTNFVKNELIVLGLDQIALNQYEAANPPFMSVAGLLRYWDKKN</sequence>
<dbReference type="CDD" id="cd07726">
    <property type="entry name" value="ST1585-like_MBL-fold"/>
    <property type="match status" value="1"/>
</dbReference>
<dbReference type="PANTHER" id="PTHR42951:SF22">
    <property type="entry name" value="METALLO BETA-LACTAMASE SUPERFAMILY LIPOPROTEIN"/>
    <property type="match status" value="1"/>
</dbReference>
<dbReference type="SUPFAM" id="SSF56281">
    <property type="entry name" value="Metallo-hydrolase/oxidoreductase"/>
    <property type="match status" value="1"/>
</dbReference>
<dbReference type="InterPro" id="IPR050855">
    <property type="entry name" value="NDM-1-like"/>
</dbReference>
<dbReference type="PANTHER" id="PTHR42951">
    <property type="entry name" value="METALLO-BETA-LACTAMASE DOMAIN-CONTAINING"/>
    <property type="match status" value="1"/>
</dbReference>
<gene>
    <name evidence="2" type="ORF">HGP29_13570</name>
</gene>
<dbReference type="InterPro" id="IPR037482">
    <property type="entry name" value="ST1585_MBL-fold"/>
</dbReference>
<protein>
    <submittedName>
        <fullName evidence="2">MBL fold metallo-hydrolase</fullName>
    </submittedName>
</protein>
<reference evidence="2 3" key="1">
    <citation type="submission" date="2020-04" db="EMBL/GenBank/DDBJ databases">
        <title>Flammeovirga sp. SR4, a novel species isolated from seawater.</title>
        <authorList>
            <person name="Wang X."/>
        </authorList>
    </citation>
    <scope>NUCLEOTIDE SEQUENCE [LARGE SCALE GENOMIC DNA]</scope>
    <source>
        <strain evidence="2 3">SR4</strain>
    </source>
</reference>
<evidence type="ECO:0000313" key="3">
    <source>
        <dbReference type="Proteomes" id="UP000585050"/>
    </source>
</evidence>
<dbReference type="InterPro" id="IPR001279">
    <property type="entry name" value="Metallo-B-lactamas"/>
</dbReference>
<feature type="domain" description="Metallo-beta-lactamase" evidence="1">
    <location>
        <begin position="17"/>
        <end position="211"/>
    </location>
</feature>